<comment type="caution">
    <text evidence="1">The sequence shown here is derived from an EMBL/GenBank/DDBJ whole genome shotgun (WGS) entry which is preliminary data.</text>
</comment>
<organism evidence="1">
    <name type="scientific">Picea glauca</name>
    <name type="common">White spruce</name>
    <name type="synonym">Pinus glauca</name>
    <dbReference type="NCBI Taxonomy" id="3330"/>
    <lineage>
        <taxon>Eukaryota</taxon>
        <taxon>Viridiplantae</taxon>
        <taxon>Streptophyta</taxon>
        <taxon>Embryophyta</taxon>
        <taxon>Tracheophyta</taxon>
        <taxon>Spermatophyta</taxon>
        <taxon>Pinopsida</taxon>
        <taxon>Pinidae</taxon>
        <taxon>Conifers I</taxon>
        <taxon>Pinales</taxon>
        <taxon>Pinaceae</taxon>
        <taxon>Picea</taxon>
    </lineage>
</organism>
<dbReference type="EMBL" id="LKAM01000011">
    <property type="protein sequence ID" value="KUM46467.1"/>
    <property type="molecule type" value="Genomic_DNA"/>
</dbReference>
<reference evidence="1" key="1">
    <citation type="journal article" date="2015" name="Genome Biol. Evol.">
        <title>Organellar Genomes of White Spruce (Picea glauca): Assembly and Annotation.</title>
        <authorList>
            <person name="Jackman S.D."/>
            <person name="Warren R.L."/>
            <person name="Gibb E.A."/>
            <person name="Vandervalk B.P."/>
            <person name="Mohamadi H."/>
            <person name="Chu J."/>
            <person name="Raymond A."/>
            <person name="Pleasance S."/>
            <person name="Coope R."/>
            <person name="Wildung M.R."/>
            <person name="Ritland C.E."/>
            <person name="Bousquet J."/>
            <person name="Jones S.J."/>
            <person name="Bohlmann J."/>
            <person name="Birol I."/>
        </authorList>
    </citation>
    <scope>NUCLEOTIDE SEQUENCE [LARGE SCALE GENOMIC DNA]</scope>
    <source>
        <tissue evidence="1">Flushing bud</tissue>
    </source>
</reference>
<protein>
    <submittedName>
        <fullName evidence="1">Uncharacterized protein</fullName>
    </submittedName>
</protein>
<evidence type="ECO:0000313" key="1">
    <source>
        <dbReference type="EMBL" id="KUM46467.1"/>
    </source>
</evidence>
<keyword evidence="1" id="KW-0496">Mitochondrion</keyword>
<name>A0A101LW59_PICGL</name>
<dbReference type="AlphaFoldDB" id="A0A101LW59"/>
<gene>
    <name evidence="1" type="ORF">ABT39_MTgene1568</name>
</gene>
<geneLocation type="mitochondrion" evidence="1"/>
<accession>A0A101LW59</accession>
<sequence length="96" mass="11035">MKWMGLAINIRSYSVIVGNWQYFGIDLDMMEMHHIPGVSKPCLQSKLGCAGRFKPFQDGLQEHERGLQHSSLILSNKEVFFLTRLARYATCTFKNP</sequence>
<proteinExistence type="predicted"/>